<evidence type="ECO:0000256" key="2">
    <source>
        <dbReference type="ARBA" id="ARBA00009853"/>
    </source>
</evidence>
<feature type="transmembrane region" description="Helical" evidence="6">
    <location>
        <begin position="126"/>
        <end position="144"/>
    </location>
</feature>
<dbReference type="Proteomes" id="UP001208041">
    <property type="component" value="Unassembled WGS sequence"/>
</dbReference>
<organism evidence="8 9">
    <name type="scientific">Halocynthiibacter halioticoli</name>
    <dbReference type="NCBI Taxonomy" id="2986804"/>
    <lineage>
        <taxon>Bacteria</taxon>
        <taxon>Pseudomonadati</taxon>
        <taxon>Pseudomonadota</taxon>
        <taxon>Alphaproteobacteria</taxon>
        <taxon>Rhodobacterales</taxon>
        <taxon>Paracoccaceae</taxon>
        <taxon>Halocynthiibacter</taxon>
    </lineage>
</organism>
<dbReference type="SUPFAM" id="SSF103481">
    <property type="entry name" value="Multidrug resistance efflux transporter EmrE"/>
    <property type="match status" value="2"/>
</dbReference>
<dbReference type="InterPro" id="IPR000620">
    <property type="entry name" value="EamA_dom"/>
</dbReference>
<gene>
    <name evidence="8" type="ORF">OH136_04650</name>
</gene>
<comment type="similarity">
    <text evidence="2">Belongs to the drug/metabolite transporter (DMT) superfamily. 10 TMS drug/metabolite exporter (DME) (TC 2.A.7.3) family.</text>
</comment>
<comment type="subcellular location">
    <subcellularLocation>
        <location evidence="1">Membrane</location>
        <topology evidence="1">Multi-pass membrane protein</topology>
    </subcellularLocation>
</comment>
<dbReference type="Pfam" id="PF00892">
    <property type="entry name" value="EamA"/>
    <property type="match status" value="2"/>
</dbReference>
<dbReference type="RefSeq" id="WP_263952671.1">
    <property type="nucleotide sequence ID" value="NZ_JAOYFC010000001.1"/>
</dbReference>
<sequence>MNYDRPYLGILLMLVFCVFAPLGDALSKLIGETSEVMQLVSIRFLAQVLILAPIVVLIGSKFRMRRRVLGFVVLRTVFHILGISTMFLALRYLPLADAVAIGFVMPFIMLFFGWLFLNEEVGPRRIIAAGIGFIGTLMVIQPSFEEVGAPALLPVGVALFFAAFMLVTRVIAREIEPIALQAVGGGIAVVILFPVWFIGNTAGWSGFEAHVPSGREFWLFVAVGLVGTTAHLFMTWALRFAPSATLAPMQYLEIPFATMIGFWLFSDWPNGLAAVGILITISSGLYVIFRERRLAAAATAAAVTASTRP</sequence>
<feature type="transmembrane region" description="Helical" evidence="6">
    <location>
        <begin position="150"/>
        <end position="171"/>
    </location>
</feature>
<dbReference type="GO" id="GO:0016020">
    <property type="term" value="C:membrane"/>
    <property type="evidence" value="ECO:0007669"/>
    <property type="project" value="UniProtKB-SubCell"/>
</dbReference>
<keyword evidence="3 6" id="KW-0812">Transmembrane</keyword>
<evidence type="ECO:0000256" key="4">
    <source>
        <dbReference type="ARBA" id="ARBA00022989"/>
    </source>
</evidence>
<accession>A0AAE3IXJ3</accession>
<feature type="transmembrane region" description="Helical" evidence="6">
    <location>
        <begin position="41"/>
        <end position="60"/>
    </location>
</feature>
<dbReference type="PANTHER" id="PTHR22911:SF6">
    <property type="entry name" value="SOLUTE CARRIER FAMILY 35 MEMBER G1"/>
    <property type="match status" value="1"/>
</dbReference>
<protein>
    <submittedName>
        <fullName evidence="8">DMT family transporter</fullName>
    </submittedName>
</protein>
<keyword evidence="9" id="KW-1185">Reference proteome</keyword>
<keyword evidence="5 6" id="KW-0472">Membrane</keyword>
<feature type="transmembrane region" description="Helical" evidence="6">
    <location>
        <begin position="245"/>
        <end position="265"/>
    </location>
</feature>
<feature type="domain" description="EamA" evidence="7">
    <location>
        <begin position="8"/>
        <end position="140"/>
    </location>
</feature>
<evidence type="ECO:0000256" key="1">
    <source>
        <dbReference type="ARBA" id="ARBA00004141"/>
    </source>
</evidence>
<evidence type="ECO:0000256" key="6">
    <source>
        <dbReference type="SAM" id="Phobius"/>
    </source>
</evidence>
<feature type="transmembrane region" description="Helical" evidence="6">
    <location>
        <begin position="271"/>
        <end position="289"/>
    </location>
</feature>
<feature type="transmembrane region" description="Helical" evidence="6">
    <location>
        <begin position="178"/>
        <end position="197"/>
    </location>
</feature>
<dbReference type="InterPro" id="IPR037185">
    <property type="entry name" value="EmrE-like"/>
</dbReference>
<feature type="transmembrane region" description="Helical" evidence="6">
    <location>
        <begin position="99"/>
        <end position="117"/>
    </location>
</feature>
<evidence type="ECO:0000313" key="9">
    <source>
        <dbReference type="Proteomes" id="UP001208041"/>
    </source>
</evidence>
<name>A0AAE3IXJ3_9RHOB</name>
<dbReference type="EMBL" id="JAOYFC010000001">
    <property type="protein sequence ID" value="MCV6823839.1"/>
    <property type="molecule type" value="Genomic_DNA"/>
</dbReference>
<evidence type="ECO:0000256" key="5">
    <source>
        <dbReference type="ARBA" id="ARBA00023136"/>
    </source>
</evidence>
<feature type="transmembrane region" description="Helical" evidence="6">
    <location>
        <begin position="217"/>
        <end position="238"/>
    </location>
</feature>
<keyword evidence="4 6" id="KW-1133">Transmembrane helix</keyword>
<feature type="domain" description="EamA" evidence="7">
    <location>
        <begin position="152"/>
        <end position="283"/>
    </location>
</feature>
<evidence type="ECO:0000313" key="8">
    <source>
        <dbReference type="EMBL" id="MCV6823839.1"/>
    </source>
</evidence>
<dbReference type="AlphaFoldDB" id="A0AAE3IXJ3"/>
<evidence type="ECO:0000259" key="7">
    <source>
        <dbReference type="Pfam" id="PF00892"/>
    </source>
</evidence>
<proteinExistence type="inferred from homology"/>
<comment type="caution">
    <text evidence="8">The sequence shown here is derived from an EMBL/GenBank/DDBJ whole genome shotgun (WGS) entry which is preliminary data.</text>
</comment>
<dbReference type="PANTHER" id="PTHR22911">
    <property type="entry name" value="ACYL-MALONYL CONDENSING ENZYME-RELATED"/>
    <property type="match status" value="1"/>
</dbReference>
<reference evidence="8" key="1">
    <citation type="submission" date="2022-10" db="EMBL/GenBank/DDBJ databases">
        <authorList>
            <person name="Yue Y."/>
        </authorList>
    </citation>
    <scope>NUCLEOTIDE SEQUENCE</scope>
    <source>
        <strain evidence="8">Z654</strain>
    </source>
</reference>
<evidence type="ECO:0000256" key="3">
    <source>
        <dbReference type="ARBA" id="ARBA00022692"/>
    </source>
</evidence>
<feature type="transmembrane region" description="Helical" evidence="6">
    <location>
        <begin position="72"/>
        <end position="93"/>
    </location>
</feature>